<protein>
    <submittedName>
        <fullName evidence="6">Galactoside O-acetyltransferase</fullName>
        <ecNumber evidence="6">2.3.1.18</ecNumber>
    </submittedName>
</protein>
<organism evidence="6 7">
    <name type="scientific">Catenuloplanes niger</name>
    <dbReference type="NCBI Taxonomy" id="587534"/>
    <lineage>
        <taxon>Bacteria</taxon>
        <taxon>Bacillati</taxon>
        <taxon>Actinomycetota</taxon>
        <taxon>Actinomycetes</taxon>
        <taxon>Micromonosporales</taxon>
        <taxon>Micromonosporaceae</taxon>
        <taxon>Catenuloplanes</taxon>
    </lineage>
</organism>
<reference evidence="6 7" key="1">
    <citation type="submission" date="2023-07" db="EMBL/GenBank/DDBJ databases">
        <title>Sequencing the genomes of 1000 actinobacteria strains.</title>
        <authorList>
            <person name="Klenk H.-P."/>
        </authorList>
    </citation>
    <scope>NUCLEOTIDE SEQUENCE [LARGE SCALE GENOMIC DNA]</scope>
    <source>
        <strain evidence="6 7">DSM 44711</strain>
    </source>
</reference>
<dbReference type="AlphaFoldDB" id="A0AAE3ZL46"/>
<dbReference type="InterPro" id="IPR018357">
    <property type="entry name" value="Hexapep_transf_CS"/>
</dbReference>
<dbReference type="PROSITE" id="PS00101">
    <property type="entry name" value="HEXAPEP_TRANSFERASES"/>
    <property type="match status" value="1"/>
</dbReference>
<dbReference type="SMART" id="SM01266">
    <property type="entry name" value="Mac"/>
    <property type="match status" value="1"/>
</dbReference>
<dbReference type="SUPFAM" id="SSF51161">
    <property type="entry name" value="Trimeric LpxA-like enzymes"/>
    <property type="match status" value="1"/>
</dbReference>
<dbReference type="Pfam" id="PF00132">
    <property type="entry name" value="Hexapep"/>
    <property type="match status" value="1"/>
</dbReference>
<dbReference type="InterPro" id="IPR024688">
    <property type="entry name" value="Mac_dom"/>
</dbReference>
<gene>
    <name evidence="6" type="ORF">J2S44_002168</name>
</gene>
<dbReference type="CDD" id="cd03357">
    <property type="entry name" value="LbH_MAT_GAT"/>
    <property type="match status" value="1"/>
</dbReference>
<dbReference type="InterPro" id="IPR011004">
    <property type="entry name" value="Trimer_LpxA-like_sf"/>
</dbReference>
<keyword evidence="3" id="KW-0677">Repeat</keyword>
<evidence type="ECO:0000313" key="7">
    <source>
        <dbReference type="Proteomes" id="UP001183629"/>
    </source>
</evidence>
<evidence type="ECO:0000256" key="1">
    <source>
        <dbReference type="ARBA" id="ARBA00007274"/>
    </source>
</evidence>
<sequence>MDAREREVRRRIASQELYRDADPGLAGLEEERIRGKELADDFNRTRPRDTAERDRLLRELLGSVGARVWVEPPIRVAYGRHTHLGDDVYVNVNLTVIDDGEVFVGDRVMFAPNVTITATGHPVHPELRRDGTQFSAPVRIEDDVWIGAGVTVLPGVTIGRGAVVAAGAVVTANVPPMVVAGGVPARVLRPITDADRDWAYRPPRTLPRP</sequence>
<evidence type="ECO:0000313" key="6">
    <source>
        <dbReference type="EMBL" id="MDR7321918.1"/>
    </source>
</evidence>
<dbReference type="RefSeq" id="WP_310411468.1">
    <property type="nucleotide sequence ID" value="NZ_JAVDYC010000001.1"/>
</dbReference>
<keyword evidence="4 6" id="KW-0012">Acyltransferase</keyword>
<accession>A0AAE3ZL46</accession>
<dbReference type="Pfam" id="PF12464">
    <property type="entry name" value="Mac"/>
    <property type="match status" value="1"/>
</dbReference>
<evidence type="ECO:0000259" key="5">
    <source>
        <dbReference type="SMART" id="SM01266"/>
    </source>
</evidence>
<dbReference type="PANTHER" id="PTHR23416:SF23">
    <property type="entry name" value="ACETYLTRANSFERASE C18B11.09C-RELATED"/>
    <property type="match status" value="1"/>
</dbReference>
<evidence type="ECO:0000256" key="3">
    <source>
        <dbReference type="ARBA" id="ARBA00022737"/>
    </source>
</evidence>
<evidence type="ECO:0000256" key="4">
    <source>
        <dbReference type="ARBA" id="ARBA00023315"/>
    </source>
</evidence>
<evidence type="ECO:0000256" key="2">
    <source>
        <dbReference type="ARBA" id="ARBA00022679"/>
    </source>
</evidence>
<comment type="similarity">
    <text evidence="1">Belongs to the transferase hexapeptide repeat family.</text>
</comment>
<dbReference type="GO" id="GO:0005829">
    <property type="term" value="C:cytosol"/>
    <property type="evidence" value="ECO:0007669"/>
    <property type="project" value="TreeGrafter"/>
</dbReference>
<dbReference type="FunFam" id="2.160.10.10:FF:000025">
    <property type="entry name" value="Hexapeptide-repeat containing-acetyltransferase"/>
    <property type="match status" value="1"/>
</dbReference>
<name>A0AAE3ZL46_9ACTN</name>
<feature type="domain" description="Maltose/galactoside acetyltransferase" evidence="5">
    <location>
        <begin position="9"/>
        <end position="66"/>
    </location>
</feature>
<dbReference type="Proteomes" id="UP001183629">
    <property type="component" value="Unassembled WGS sequence"/>
</dbReference>
<keyword evidence="2 6" id="KW-0808">Transferase</keyword>
<dbReference type="InterPro" id="IPR051159">
    <property type="entry name" value="Hexapeptide_acetyltransf"/>
</dbReference>
<dbReference type="PANTHER" id="PTHR23416">
    <property type="entry name" value="SIALIC ACID SYNTHASE-RELATED"/>
    <property type="match status" value="1"/>
</dbReference>
<keyword evidence="7" id="KW-1185">Reference proteome</keyword>
<comment type="caution">
    <text evidence="6">The sequence shown here is derived from an EMBL/GenBank/DDBJ whole genome shotgun (WGS) entry which is preliminary data.</text>
</comment>
<dbReference type="EMBL" id="JAVDYC010000001">
    <property type="protein sequence ID" value="MDR7321918.1"/>
    <property type="molecule type" value="Genomic_DNA"/>
</dbReference>
<dbReference type="EC" id="2.3.1.18" evidence="6"/>
<dbReference type="Gene3D" id="2.160.10.10">
    <property type="entry name" value="Hexapeptide repeat proteins"/>
    <property type="match status" value="1"/>
</dbReference>
<dbReference type="GO" id="GO:0008870">
    <property type="term" value="F:galactoside O-acetyltransferase activity"/>
    <property type="evidence" value="ECO:0007669"/>
    <property type="project" value="UniProtKB-EC"/>
</dbReference>
<dbReference type="InterPro" id="IPR001451">
    <property type="entry name" value="Hexapep"/>
</dbReference>
<proteinExistence type="inferred from homology"/>